<protein>
    <recommendedName>
        <fullName evidence="9">Glucosidase II subunit alpha</fullName>
    </recommendedName>
</protein>
<keyword evidence="4 12" id="KW-0732">Signal</keyword>
<keyword evidence="7" id="KW-0325">Glycoprotein</keyword>
<dbReference type="PANTHER" id="PTHR22762:SF54">
    <property type="entry name" value="BCDNA.GH04962"/>
    <property type="match status" value="1"/>
</dbReference>
<dbReference type="GO" id="GO:0006491">
    <property type="term" value="P:N-glycan processing"/>
    <property type="evidence" value="ECO:0007669"/>
    <property type="project" value="TreeGrafter"/>
</dbReference>
<dbReference type="Pfam" id="PF21365">
    <property type="entry name" value="Glyco_hydro_31_3rd"/>
    <property type="match status" value="1"/>
</dbReference>
<dbReference type="Pfam" id="PF01055">
    <property type="entry name" value="Glyco_hydro_31_2nd"/>
    <property type="match status" value="1"/>
</dbReference>
<feature type="chain" id="PRO_5040911029" description="Glucosidase II subunit alpha" evidence="12">
    <location>
        <begin position="16"/>
        <end position="968"/>
    </location>
</feature>
<organism evidence="16 17">
    <name type="scientific">Triparma columacea</name>
    <dbReference type="NCBI Taxonomy" id="722753"/>
    <lineage>
        <taxon>Eukaryota</taxon>
        <taxon>Sar</taxon>
        <taxon>Stramenopiles</taxon>
        <taxon>Ochrophyta</taxon>
        <taxon>Bolidophyceae</taxon>
        <taxon>Parmales</taxon>
        <taxon>Triparmaceae</taxon>
        <taxon>Triparma</taxon>
    </lineage>
</organism>
<name>A0A9W7L6L8_9STRA</name>
<evidence type="ECO:0000313" key="17">
    <source>
        <dbReference type="Proteomes" id="UP001165065"/>
    </source>
</evidence>
<feature type="domain" description="Glycosyl hydrolase family 31 C-terminal" evidence="15">
    <location>
        <begin position="744"/>
        <end position="831"/>
    </location>
</feature>
<dbReference type="FunFam" id="3.20.20.80:FF:000039">
    <property type="entry name" value="Glucosidase, alpha neutral C"/>
    <property type="match status" value="1"/>
</dbReference>
<dbReference type="AlphaFoldDB" id="A0A9W7L6L8"/>
<feature type="region of interest" description="Disordered" evidence="11">
    <location>
        <begin position="177"/>
        <end position="202"/>
    </location>
</feature>
<evidence type="ECO:0000256" key="9">
    <source>
        <dbReference type="ARBA" id="ARBA00042895"/>
    </source>
</evidence>
<dbReference type="GO" id="GO:0005975">
    <property type="term" value="P:carbohydrate metabolic process"/>
    <property type="evidence" value="ECO:0007669"/>
    <property type="project" value="InterPro"/>
</dbReference>
<dbReference type="InterPro" id="IPR048395">
    <property type="entry name" value="Glyco_hydro_31_C"/>
</dbReference>
<evidence type="ECO:0000256" key="10">
    <source>
        <dbReference type="RuleBase" id="RU361185"/>
    </source>
</evidence>
<dbReference type="FunFam" id="2.60.40.1180:FF:000023">
    <property type="entry name" value="neutral alpha-glucosidase AB isoform X2"/>
    <property type="match status" value="1"/>
</dbReference>
<sequence length="968" mass="109878">MRLFHLLLLPALALSVDQTKFRTCSKTGFCRRHRNKSPTNKYSVASESIPTSPTNDHVYNFQLLPSIAHRGNHPPLSLTVKALRNGAVQIRVNEEEHKVTPRWESKDILITDALLPCLSTTTSTSPTTWSLESSCTPNTPPTVVSLNLSPFSITVSQDSTPLVTINENNLFHFEHRRDRNNVPAATTPPGDDESSQDHHKGKKIVGYWEDGLARYEDGTTEDGTTEVKPGETTKPAEEDEDGFWEETFSGHKDNKPNGPTSLGVDINFPLPGTHLFGIPEHASSMSLHKTRLPPPGVSTKGGNSQPHYKDPYRLYNLDVFEYDLDVPMALYGSIPLLMGHSAETGRTVGVFFNNPSETFVDIYDANKAGGMGSHWISESGVMEIFVLPGGPDVSSVYSQYTSLTGTQSLPPMFALGYHQCRWNYKDEKDVYAVHGKFEEHDYPYDVLWLDIEHTDGKRYFTWDNRFFPNPVKMQQALWEKGRRMVTIVDPHIKRDDKYYIHKEATKKGLYIKTEDGSQDFDGWCWPGSSSYLDFTSETVRAWWAEQFKLDKYIGSTPSLFIWNDMNEMSVFNGPEVTMQKTTTNLQGVEHRDWHNIYGMLFQRATAEGLVLRSGGKDRPFVLSRSFYAGSQRWGAIWTGDNAARWDHLEIAAPMLLTINIAGLSFAGADVGGFFGNADKQLMIRWMQAGAYTPFFRGHAHHDSARREPWVYGDETLAILRKAAMERYALLPFWYTQFYDSHTTGMPVMRPLWMNYPKDTQVMALDSQWMVGESLLVCPVVKENAVDVRCYFPGEHKWYDTQLMTAVDGKGWKTVEAPLDKIPTYQRSGTVVPRKMRLRRSSEMMKNDPYTLFIALDDSKEASGKLFLDDEKSFDYTTGKYDYRNFVFSQDTLKNVKIHEGAETFQCTGWIERLVFMGVERGIKAVKVLDEAGGSRDLEFTYDERTKVAVVRKPDLGLGEEWSVVITEV</sequence>
<dbReference type="SUPFAM" id="SSF74650">
    <property type="entry name" value="Galactose mutarotase-like"/>
    <property type="match status" value="1"/>
</dbReference>
<dbReference type="GO" id="GO:0090599">
    <property type="term" value="F:alpha-glucosidase activity"/>
    <property type="evidence" value="ECO:0007669"/>
    <property type="project" value="TreeGrafter"/>
</dbReference>
<evidence type="ECO:0000256" key="12">
    <source>
        <dbReference type="SAM" id="SignalP"/>
    </source>
</evidence>
<dbReference type="EMBL" id="BRYA01000037">
    <property type="protein sequence ID" value="GMI34057.1"/>
    <property type="molecule type" value="Genomic_DNA"/>
</dbReference>
<evidence type="ECO:0000259" key="14">
    <source>
        <dbReference type="Pfam" id="PF13802"/>
    </source>
</evidence>
<dbReference type="GO" id="GO:0005783">
    <property type="term" value="C:endoplasmic reticulum"/>
    <property type="evidence" value="ECO:0007669"/>
    <property type="project" value="UniProtKB-SubCell"/>
</dbReference>
<evidence type="ECO:0000256" key="4">
    <source>
        <dbReference type="ARBA" id="ARBA00022729"/>
    </source>
</evidence>
<evidence type="ECO:0000256" key="5">
    <source>
        <dbReference type="ARBA" id="ARBA00022801"/>
    </source>
</evidence>
<evidence type="ECO:0000313" key="16">
    <source>
        <dbReference type="EMBL" id="GMI34057.1"/>
    </source>
</evidence>
<dbReference type="Gene3D" id="2.60.40.1760">
    <property type="entry name" value="glycosyl hydrolase (family 31)"/>
    <property type="match status" value="1"/>
</dbReference>
<reference evidence="17" key="1">
    <citation type="journal article" date="2023" name="Commun. Biol.">
        <title>Genome analysis of Parmales, the sister group of diatoms, reveals the evolutionary specialization of diatoms from phago-mixotrophs to photoautotrophs.</title>
        <authorList>
            <person name="Ban H."/>
            <person name="Sato S."/>
            <person name="Yoshikawa S."/>
            <person name="Yamada K."/>
            <person name="Nakamura Y."/>
            <person name="Ichinomiya M."/>
            <person name="Sato N."/>
            <person name="Blanc-Mathieu R."/>
            <person name="Endo H."/>
            <person name="Kuwata A."/>
            <person name="Ogata H."/>
        </authorList>
    </citation>
    <scope>NUCLEOTIDE SEQUENCE [LARGE SCALE GENOMIC DNA]</scope>
</reference>
<gene>
    <name evidence="16" type="ORF">TrCOL_g6075</name>
</gene>
<evidence type="ECO:0000256" key="1">
    <source>
        <dbReference type="ARBA" id="ARBA00004240"/>
    </source>
</evidence>
<dbReference type="CDD" id="cd06603">
    <property type="entry name" value="GH31_GANC_GANAB_alpha"/>
    <property type="match status" value="1"/>
</dbReference>
<dbReference type="InterPro" id="IPR030458">
    <property type="entry name" value="Glyco_hydro_31_AS"/>
</dbReference>
<feature type="signal peptide" evidence="12">
    <location>
        <begin position="1"/>
        <end position="15"/>
    </location>
</feature>
<dbReference type="CDD" id="cd14752">
    <property type="entry name" value="GH31_N"/>
    <property type="match status" value="1"/>
</dbReference>
<dbReference type="SUPFAM" id="SSF51445">
    <property type="entry name" value="(Trans)glycosidases"/>
    <property type="match status" value="1"/>
</dbReference>
<comment type="similarity">
    <text evidence="3 10">Belongs to the glycosyl hydrolase 31 family.</text>
</comment>
<accession>A0A9W7L6L8</accession>
<evidence type="ECO:0000256" key="8">
    <source>
        <dbReference type="ARBA" id="ARBA00023295"/>
    </source>
</evidence>
<dbReference type="OrthoDB" id="3237269at2759"/>
<proteinExistence type="inferred from homology"/>
<evidence type="ECO:0000256" key="2">
    <source>
        <dbReference type="ARBA" id="ARBA00004833"/>
    </source>
</evidence>
<evidence type="ECO:0000256" key="6">
    <source>
        <dbReference type="ARBA" id="ARBA00022824"/>
    </source>
</evidence>
<evidence type="ECO:0000259" key="13">
    <source>
        <dbReference type="Pfam" id="PF01055"/>
    </source>
</evidence>
<evidence type="ECO:0000256" key="3">
    <source>
        <dbReference type="ARBA" id="ARBA00007806"/>
    </source>
</evidence>
<keyword evidence="5 10" id="KW-0378">Hydrolase</keyword>
<dbReference type="Proteomes" id="UP001165065">
    <property type="component" value="Unassembled WGS sequence"/>
</dbReference>
<dbReference type="InterPro" id="IPR000322">
    <property type="entry name" value="Glyco_hydro_31_TIM"/>
</dbReference>
<keyword evidence="17" id="KW-1185">Reference proteome</keyword>
<dbReference type="InterPro" id="IPR013780">
    <property type="entry name" value="Glyco_hydro_b"/>
</dbReference>
<evidence type="ECO:0000259" key="15">
    <source>
        <dbReference type="Pfam" id="PF21365"/>
    </source>
</evidence>
<feature type="region of interest" description="Disordered" evidence="11">
    <location>
        <begin position="215"/>
        <end position="240"/>
    </location>
</feature>
<dbReference type="GO" id="GO:0030246">
    <property type="term" value="F:carbohydrate binding"/>
    <property type="evidence" value="ECO:0007669"/>
    <property type="project" value="InterPro"/>
</dbReference>
<dbReference type="Gene3D" id="3.20.20.80">
    <property type="entry name" value="Glycosidases"/>
    <property type="match status" value="1"/>
</dbReference>
<comment type="subcellular location">
    <subcellularLocation>
        <location evidence="1">Endoplasmic reticulum</location>
    </subcellularLocation>
</comment>
<feature type="domain" description="Glycoside hydrolase family 31 N-terminal" evidence="14">
    <location>
        <begin position="78"/>
        <end position="361"/>
    </location>
</feature>
<dbReference type="SUPFAM" id="SSF51011">
    <property type="entry name" value="Glycosyl hydrolase domain"/>
    <property type="match status" value="1"/>
</dbReference>
<dbReference type="Pfam" id="PF13802">
    <property type="entry name" value="Gal_mutarotas_2"/>
    <property type="match status" value="1"/>
</dbReference>
<evidence type="ECO:0000256" key="11">
    <source>
        <dbReference type="SAM" id="MobiDB-lite"/>
    </source>
</evidence>
<dbReference type="PROSITE" id="PS00129">
    <property type="entry name" value="GLYCOSYL_HYDROL_F31_1"/>
    <property type="match status" value="1"/>
</dbReference>
<dbReference type="InterPro" id="IPR011013">
    <property type="entry name" value="Gal_mutarotase_sf_dom"/>
</dbReference>
<keyword evidence="8 10" id="KW-0326">Glycosidase</keyword>
<dbReference type="InterPro" id="IPR017853">
    <property type="entry name" value="GH"/>
</dbReference>
<comment type="pathway">
    <text evidence="2">Glycan metabolism; N-glycan metabolism.</text>
</comment>
<feature type="domain" description="Glycoside hydrolase family 31 TIM barrel" evidence="13">
    <location>
        <begin position="408"/>
        <end position="736"/>
    </location>
</feature>
<evidence type="ECO:0000256" key="7">
    <source>
        <dbReference type="ARBA" id="ARBA00023180"/>
    </source>
</evidence>
<dbReference type="PANTHER" id="PTHR22762">
    <property type="entry name" value="ALPHA-GLUCOSIDASE"/>
    <property type="match status" value="1"/>
</dbReference>
<dbReference type="InterPro" id="IPR025887">
    <property type="entry name" value="Glyco_hydro_31_N_dom"/>
</dbReference>
<dbReference type="Gene3D" id="2.60.40.1180">
    <property type="entry name" value="Golgi alpha-mannosidase II"/>
    <property type="match status" value="2"/>
</dbReference>
<keyword evidence="6" id="KW-0256">Endoplasmic reticulum</keyword>
<comment type="caution">
    <text evidence="16">The sequence shown here is derived from an EMBL/GenBank/DDBJ whole genome shotgun (WGS) entry which is preliminary data.</text>
</comment>